<feature type="domain" description="Pilus formation protein N-terminal" evidence="4">
    <location>
        <begin position="36"/>
        <end position="100"/>
    </location>
</feature>
<evidence type="ECO:0000313" key="6">
    <source>
        <dbReference type="Proteomes" id="UP000294546"/>
    </source>
</evidence>
<organism evidence="5 6">
    <name type="scientific">Marinobacterium mangrovicola</name>
    <dbReference type="NCBI Taxonomy" id="1476959"/>
    <lineage>
        <taxon>Bacteria</taxon>
        <taxon>Pseudomonadati</taxon>
        <taxon>Pseudomonadota</taxon>
        <taxon>Gammaproteobacteria</taxon>
        <taxon>Oceanospirillales</taxon>
        <taxon>Oceanospirillaceae</taxon>
        <taxon>Marinobacterium</taxon>
    </lineage>
</organism>
<dbReference type="InterPro" id="IPR004845">
    <property type="entry name" value="T2SS_GspD_CS"/>
</dbReference>
<dbReference type="InterPro" id="IPR050810">
    <property type="entry name" value="Bact_Secretion_Sys_Channel"/>
</dbReference>
<dbReference type="InterPro" id="IPR001775">
    <property type="entry name" value="GspD/PilQ"/>
</dbReference>
<evidence type="ECO:0000259" key="3">
    <source>
        <dbReference type="Pfam" id="PF00263"/>
    </source>
</evidence>
<comment type="similarity">
    <text evidence="1">Belongs to the bacterial secretin family.</text>
</comment>
<dbReference type="PANTHER" id="PTHR30332">
    <property type="entry name" value="PROBABLE GENERAL SECRETION PATHWAY PROTEIN D"/>
    <property type="match status" value="1"/>
</dbReference>
<dbReference type="Pfam" id="PF00263">
    <property type="entry name" value="Secretin"/>
    <property type="match status" value="1"/>
</dbReference>
<protein>
    <submittedName>
        <fullName evidence="5">Pilus assembly protein CpaC</fullName>
    </submittedName>
</protein>
<dbReference type="AlphaFoldDB" id="A0A4R1GAF4"/>
<dbReference type="GO" id="GO:0009306">
    <property type="term" value="P:protein secretion"/>
    <property type="evidence" value="ECO:0007669"/>
    <property type="project" value="InterPro"/>
</dbReference>
<name>A0A4R1GAF4_9GAMM</name>
<evidence type="ECO:0000256" key="1">
    <source>
        <dbReference type="RuleBase" id="RU004003"/>
    </source>
</evidence>
<dbReference type="GO" id="GO:0015627">
    <property type="term" value="C:type II protein secretion system complex"/>
    <property type="evidence" value="ECO:0007669"/>
    <property type="project" value="TreeGrafter"/>
</dbReference>
<evidence type="ECO:0000256" key="2">
    <source>
        <dbReference type="SAM" id="SignalP"/>
    </source>
</evidence>
<evidence type="ECO:0000259" key="4">
    <source>
        <dbReference type="Pfam" id="PF13629"/>
    </source>
</evidence>
<comment type="caution">
    <text evidence="5">The sequence shown here is derived from an EMBL/GenBank/DDBJ whole genome shotgun (WGS) entry which is preliminary data.</text>
</comment>
<dbReference type="Pfam" id="PF13629">
    <property type="entry name" value="T2SS-T3SS_pil_N"/>
    <property type="match status" value="1"/>
</dbReference>
<dbReference type="PROSITE" id="PS00875">
    <property type="entry name" value="T2SP_D"/>
    <property type="match status" value="1"/>
</dbReference>
<feature type="chain" id="PRO_5020569252" evidence="2">
    <location>
        <begin position="26"/>
        <end position="440"/>
    </location>
</feature>
<reference evidence="5 6" key="1">
    <citation type="submission" date="2019-03" db="EMBL/GenBank/DDBJ databases">
        <title>Genomic Encyclopedia of Archaeal and Bacterial Type Strains, Phase II (KMG-II): from individual species to whole genera.</title>
        <authorList>
            <person name="Goeker M."/>
        </authorList>
    </citation>
    <scope>NUCLEOTIDE SEQUENCE [LARGE SCALE GENOMIC DNA]</scope>
    <source>
        <strain evidence="5 6">DSM 27697</strain>
    </source>
</reference>
<dbReference type="InterPro" id="IPR032789">
    <property type="entry name" value="T2SS-T3SS_pil_N"/>
</dbReference>
<evidence type="ECO:0000313" key="5">
    <source>
        <dbReference type="EMBL" id="TCK03630.1"/>
    </source>
</evidence>
<keyword evidence="2" id="KW-0732">Signal</keyword>
<dbReference type="PANTHER" id="PTHR30332:SF17">
    <property type="entry name" value="TYPE IV PILIATION SYSTEM PROTEIN DR_0774-RELATED"/>
    <property type="match status" value="1"/>
</dbReference>
<feature type="domain" description="Type II/III secretion system secretin-like" evidence="3">
    <location>
        <begin position="255"/>
        <end position="411"/>
    </location>
</feature>
<feature type="signal peptide" evidence="2">
    <location>
        <begin position="1"/>
        <end position="25"/>
    </location>
</feature>
<dbReference type="InterPro" id="IPR004846">
    <property type="entry name" value="T2SS/T3SS_dom"/>
</dbReference>
<dbReference type="OrthoDB" id="9775455at2"/>
<keyword evidence="6" id="KW-1185">Reference proteome</keyword>
<dbReference type="PRINTS" id="PR00811">
    <property type="entry name" value="BCTERIALGSPD"/>
</dbReference>
<accession>A0A4R1GAF4</accession>
<gene>
    <name evidence="5" type="ORF">CLV83_3904</name>
</gene>
<dbReference type="EMBL" id="SMFU01000012">
    <property type="protein sequence ID" value="TCK03630.1"/>
    <property type="molecule type" value="Genomic_DNA"/>
</dbReference>
<sequence length="440" mass="47833">MLNTLNIRRFLVLCCLFVVSPWLSAAESSQEPPIQQLTVGQTHIIPAKSLKRIAVGNGEILQVEALEKVGEVLVIAKEPGISDVVIWDKRGNKQRYLINVKGYVDGPTKNVIDALFADINGINIREIDNNFVIEGTVGTVRQHERVQAIAEKYSNIHSLVFPPEFEHKQTVLIHAQFLEVSRNAMQEIGINWGDAINGPVFSFIDDVSVNDYFRGAGLPDGAILNPALSDLPNSIQGSQSYFGLSTSLTSAINLMKTNGDAKLLAEPTLSSISGGSADFLAGGEVPIPVTGNDGEITVIFKEFGVSLEIQPLVDKSGYIQTEVDIEVSAIDNSVSVRGIPGFTTRKASTEMHAESGQTIVLAGLFSQEGSKTVDKLPGLGDLPIIGELFKSRSFRNNESELIVLVTPRVVDNKAQAEQGMKLFKRLQQESDEALKFSIMD</sequence>
<dbReference type="Proteomes" id="UP000294546">
    <property type="component" value="Unassembled WGS sequence"/>
</dbReference>
<dbReference type="RefSeq" id="WP_132296481.1">
    <property type="nucleotide sequence ID" value="NZ_SMFU01000012.1"/>
</dbReference>
<proteinExistence type="inferred from homology"/>